<reference evidence="11" key="1">
    <citation type="submission" date="2025-08" db="UniProtKB">
        <authorList>
            <consortium name="RefSeq"/>
        </authorList>
    </citation>
    <scope>IDENTIFICATION</scope>
    <source>
        <tissue evidence="11">Whole body</tissue>
    </source>
</reference>
<evidence type="ECO:0000313" key="11">
    <source>
        <dbReference type="RefSeq" id="XP_025414173.1"/>
    </source>
</evidence>
<keyword evidence="3" id="KW-0677">Repeat</keyword>
<comment type="subcellular location">
    <subcellularLocation>
        <location evidence="1">Nucleus</location>
    </subcellularLocation>
</comment>
<dbReference type="PROSITE" id="PS50157">
    <property type="entry name" value="ZINC_FINGER_C2H2_2"/>
    <property type="match status" value="6"/>
</dbReference>
<evidence type="ECO:0000256" key="6">
    <source>
        <dbReference type="ARBA" id="ARBA00023242"/>
    </source>
</evidence>
<evidence type="ECO:0000259" key="9">
    <source>
        <dbReference type="PROSITE" id="PS50157"/>
    </source>
</evidence>
<dbReference type="FunFam" id="3.30.160.60:FF:000072">
    <property type="entry name" value="zinc finger protein 143 isoform X1"/>
    <property type="match status" value="1"/>
</dbReference>
<feature type="region of interest" description="Disordered" evidence="8">
    <location>
        <begin position="64"/>
        <end position="100"/>
    </location>
</feature>
<evidence type="ECO:0000256" key="7">
    <source>
        <dbReference type="PROSITE-ProRule" id="PRU00042"/>
    </source>
</evidence>
<feature type="domain" description="C2H2-type" evidence="9">
    <location>
        <begin position="251"/>
        <end position="275"/>
    </location>
</feature>
<keyword evidence="2" id="KW-0479">Metal-binding</keyword>
<dbReference type="InterPro" id="IPR013087">
    <property type="entry name" value="Znf_C2H2_type"/>
</dbReference>
<keyword evidence="5" id="KW-0862">Zinc</keyword>
<evidence type="ECO:0000256" key="4">
    <source>
        <dbReference type="ARBA" id="ARBA00022771"/>
    </source>
</evidence>
<keyword evidence="4 7" id="KW-0863">Zinc-finger</keyword>
<dbReference type="Pfam" id="PF00096">
    <property type="entry name" value="zf-C2H2"/>
    <property type="match status" value="6"/>
</dbReference>
<evidence type="ECO:0000256" key="5">
    <source>
        <dbReference type="ARBA" id="ARBA00022833"/>
    </source>
</evidence>
<dbReference type="GeneID" id="112686185"/>
<sequence>MEQPVVALVYNDLDLQHEPTPPPQQQQRPRTTEEDDGGEDGTNAYCNAGYSFVHYDFQTNSYAQYDVNPQNDGTSQEGFHDDLSQSSLSNDIPPDQSDTKRHNCEFTGCKRTYSTVGNLRTHMKTHKGEYRFKCNIMDCGKPFLTSYSLKIHERVHTKQKPFVCTKDECQKAFNTVYRLRAHQRLHTGDTFDCMQTGCGKCFTTFSDLKKHYRTHTQERPYKCVEEGCGRAFTASHHLKTHKRTHSADKLYSCDRPHCNKTFPGKASLKTHQRSHDIWDESETLSDFADDLLQHFDSETNSTTNEFLKYQSQLVIPLSKANIEALKRSETAEVEIEAYLSGSAIQTFTAVGADSTTATVQKMILAEPNDDMPAKLSVECNIDVQKVGQDANGTISLCVMDNGEVMSSLLMMPVINGASSYEAVTEDDFSQPPAMSIATETVQELQFVDEPVRQTVTAVEQSVAGPAAAAAAGAVELIPFHDILVSKPDTDFAVCEPDHAVAEEPLLHVAEEFSVEKLILSLADDADRCPDSSVASLMVSPQLEVFEPAFPAPVSSMAADADSGTGSGGVDHGTSAGHPPVTSCSLTVACNTRKQLRKVLEHRRPASISH</sequence>
<dbReference type="PANTHER" id="PTHR46179">
    <property type="entry name" value="ZINC FINGER PROTEIN"/>
    <property type="match status" value="1"/>
</dbReference>
<dbReference type="PANTHER" id="PTHR46179:SF25">
    <property type="entry name" value="METAL RESPONSE ELEMENT-BINDING TRANSCRIPTION FACTOR-1, ISOFORM C"/>
    <property type="match status" value="1"/>
</dbReference>
<feature type="domain" description="C2H2-type" evidence="9">
    <location>
        <begin position="132"/>
        <end position="161"/>
    </location>
</feature>
<accession>A0A8B8FUK7</accession>
<evidence type="ECO:0000313" key="10">
    <source>
        <dbReference type="Proteomes" id="UP000694846"/>
    </source>
</evidence>
<feature type="compositionally biased region" description="Polar residues" evidence="8">
    <location>
        <begin position="64"/>
        <end position="77"/>
    </location>
</feature>
<feature type="domain" description="C2H2-type" evidence="9">
    <location>
        <begin position="221"/>
        <end position="250"/>
    </location>
</feature>
<organism evidence="10 11">
    <name type="scientific">Sipha flava</name>
    <name type="common">yellow sugarcane aphid</name>
    <dbReference type="NCBI Taxonomy" id="143950"/>
    <lineage>
        <taxon>Eukaryota</taxon>
        <taxon>Metazoa</taxon>
        <taxon>Ecdysozoa</taxon>
        <taxon>Arthropoda</taxon>
        <taxon>Hexapoda</taxon>
        <taxon>Insecta</taxon>
        <taxon>Pterygota</taxon>
        <taxon>Neoptera</taxon>
        <taxon>Paraneoptera</taxon>
        <taxon>Hemiptera</taxon>
        <taxon>Sternorrhyncha</taxon>
        <taxon>Aphidomorpha</taxon>
        <taxon>Aphidoidea</taxon>
        <taxon>Aphididae</taxon>
        <taxon>Sipha</taxon>
    </lineage>
</organism>
<dbReference type="GO" id="GO:0006357">
    <property type="term" value="P:regulation of transcription by RNA polymerase II"/>
    <property type="evidence" value="ECO:0007669"/>
    <property type="project" value="TreeGrafter"/>
</dbReference>
<keyword evidence="10" id="KW-1185">Reference proteome</keyword>
<name>A0A8B8FUK7_9HEMI</name>
<gene>
    <name evidence="11" type="primary">LOC112686185</name>
</gene>
<dbReference type="FunFam" id="3.30.160.60:FF:002343">
    <property type="entry name" value="Zinc finger protein 33A"/>
    <property type="match status" value="1"/>
</dbReference>
<dbReference type="SMART" id="SM00355">
    <property type="entry name" value="ZnF_C2H2"/>
    <property type="match status" value="6"/>
</dbReference>
<evidence type="ECO:0000256" key="8">
    <source>
        <dbReference type="SAM" id="MobiDB-lite"/>
    </source>
</evidence>
<evidence type="ECO:0000256" key="1">
    <source>
        <dbReference type="ARBA" id="ARBA00004123"/>
    </source>
</evidence>
<feature type="region of interest" description="Disordered" evidence="8">
    <location>
        <begin position="556"/>
        <end position="577"/>
    </location>
</feature>
<dbReference type="PROSITE" id="PS00028">
    <property type="entry name" value="ZINC_FINGER_C2H2_1"/>
    <property type="match status" value="6"/>
</dbReference>
<dbReference type="OrthoDB" id="6145499at2759"/>
<dbReference type="AlphaFoldDB" id="A0A8B8FUK7"/>
<protein>
    <submittedName>
        <fullName evidence="11">Zinc finger protein 76-like</fullName>
    </submittedName>
</protein>
<dbReference type="InterPro" id="IPR051061">
    <property type="entry name" value="Zinc_finger_trans_reg"/>
</dbReference>
<dbReference type="GO" id="GO:0008270">
    <property type="term" value="F:zinc ion binding"/>
    <property type="evidence" value="ECO:0007669"/>
    <property type="project" value="UniProtKB-KW"/>
</dbReference>
<feature type="domain" description="C2H2-type" evidence="9">
    <location>
        <begin position="162"/>
        <end position="191"/>
    </location>
</feature>
<evidence type="ECO:0000256" key="2">
    <source>
        <dbReference type="ARBA" id="ARBA00022723"/>
    </source>
</evidence>
<proteinExistence type="predicted"/>
<dbReference type="GO" id="GO:0005634">
    <property type="term" value="C:nucleus"/>
    <property type="evidence" value="ECO:0007669"/>
    <property type="project" value="UniProtKB-SubCell"/>
</dbReference>
<dbReference type="Proteomes" id="UP000694846">
    <property type="component" value="Unplaced"/>
</dbReference>
<feature type="domain" description="C2H2-type" evidence="9">
    <location>
        <begin position="102"/>
        <end position="131"/>
    </location>
</feature>
<dbReference type="InterPro" id="IPR036236">
    <property type="entry name" value="Znf_C2H2_sf"/>
</dbReference>
<feature type="region of interest" description="Disordered" evidence="8">
    <location>
        <begin position="1"/>
        <end position="43"/>
    </location>
</feature>
<dbReference type="SUPFAM" id="SSF57667">
    <property type="entry name" value="beta-beta-alpha zinc fingers"/>
    <property type="match status" value="4"/>
</dbReference>
<keyword evidence="6" id="KW-0539">Nucleus</keyword>
<dbReference type="Gene3D" id="3.30.160.60">
    <property type="entry name" value="Classic Zinc Finger"/>
    <property type="match status" value="6"/>
</dbReference>
<dbReference type="RefSeq" id="XP_025414173.1">
    <property type="nucleotide sequence ID" value="XM_025558388.1"/>
</dbReference>
<evidence type="ECO:0000256" key="3">
    <source>
        <dbReference type="ARBA" id="ARBA00022737"/>
    </source>
</evidence>
<dbReference type="FunFam" id="3.30.160.60:FF:001102">
    <property type="entry name" value="Transcription factor IIIA"/>
    <property type="match status" value="1"/>
</dbReference>
<feature type="domain" description="C2H2-type" evidence="9">
    <location>
        <begin position="191"/>
        <end position="220"/>
    </location>
</feature>